<dbReference type="AlphaFoldDB" id="A0A811M6K7"/>
<feature type="region of interest" description="Disordered" evidence="1">
    <location>
        <begin position="1"/>
        <end position="132"/>
    </location>
</feature>
<feature type="compositionally biased region" description="Low complexity" evidence="1">
    <location>
        <begin position="66"/>
        <end position="80"/>
    </location>
</feature>
<accession>A0A811M6K7</accession>
<evidence type="ECO:0000313" key="2">
    <source>
        <dbReference type="EMBL" id="CAD6202328.1"/>
    </source>
</evidence>
<evidence type="ECO:0000256" key="1">
    <source>
        <dbReference type="SAM" id="MobiDB-lite"/>
    </source>
</evidence>
<feature type="compositionally biased region" description="Low complexity" evidence="1">
    <location>
        <begin position="11"/>
        <end position="27"/>
    </location>
</feature>
<proteinExistence type="predicted"/>
<protein>
    <submittedName>
        <fullName evidence="2">Uncharacterized protein</fullName>
    </submittedName>
</protein>
<sequence length="132" mass="14261">MNYPPMHGPYPQNINNPFGGPPNFQHFPFPPAAYHGGYHDNGPTSPIRPMDFFGPSGGSNSRGDESSPIASSSPVSRAPPMKSIPIRIEEDSESNTKDDNGHRMPACPRAWNPMGKDTGTTSCPRAWARAPS</sequence>
<keyword evidence="3" id="KW-1185">Reference proteome</keyword>
<reference evidence="2" key="1">
    <citation type="submission" date="2020-10" db="EMBL/GenBank/DDBJ databases">
        <authorList>
            <person name="Han B."/>
            <person name="Lu T."/>
            <person name="Zhao Q."/>
            <person name="Huang X."/>
            <person name="Zhao Y."/>
        </authorList>
    </citation>
    <scope>NUCLEOTIDE SEQUENCE</scope>
</reference>
<name>A0A811M6K7_9POAL</name>
<gene>
    <name evidence="2" type="ORF">NCGR_LOCUS617</name>
</gene>
<organism evidence="2 3">
    <name type="scientific">Miscanthus lutarioriparius</name>
    <dbReference type="NCBI Taxonomy" id="422564"/>
    <lineage>
        <taxon>Eukaryota</taxon>
        <taxon>Viridiplantae</taxon>
        <taxon>Streptophyta</taxon>
        <taxon>Embryophyta</taxon>
        <taxon>Tracheophyta</taxon>
        <taxon>Spermatophyta</taxon>
        <taxon>Magnoliopsida</taxon>
        <taxon>Liliopsida</taxon>
        <taxon>Poales</taxon>
        <taxon>Poaceae</taxon>
        <taxon>PACMAD clade</taxon>
        <taxon>Panicoideae</taxon>
        <taxon>Andropogonodae</taxon>
        <taxon>Andropogoneae</taxon>
        <taxon>Saccharinae</taxon>
        <taxon>Miscanthus</taxon>
    </lineage>
</organism>
<dbReference type="Proteomes" id="UP000604825">
    <property type="component" value="Unassembled WGS sequence"/>
</dbReference>
<comment type="caution">
    <text evidence="2">The sequence shown here is derived from an EMBL/GenBank/DDBJ whole genome shotgun (WGS) entry which is preliminary data.</text>
</comment>
<dbReference type="EMBL" id="CAJGYO010000001">
    <property type="protein sequence ID" value="CAD6202328.1"/>
    <property type="molecule type" value="Genomic_DNA"/>
</dbReference>
<evidence type="ECO:0000313" key="3">
    <source>
        <dbReference type="Proteomes" id="UP000604825"/>
    </source>
</evidence>